<protein>
    <submittedName>
        <fullName evidence="1">AhpC/TSA antioxidant enzyme-domain-containing protein</fullName>
    </submittedName>
</protein>
<comment type="caution">
    <text evidence="1">The sequence shown here is derived from an EMBL/GenBank/DDBJ whole genome shotgun (WGS) entry which is preliminary data.</text>
</comment>
<proteinExistence type="predicted"/>
<gene>
    <name evidence="1" type="ORF">K488DRAFT_87272</name>
</gene>
<name>A0ACB8QGV1_9AGAM</name>
<keyword evidence="2" id="KW-1185">Reference proteome</keyword>
<organism evidence="1 2">
    <name type="scientific">Vararia minispora EC-137</name>
    <dbReference type="NCBI Taxonomy" id="1314806"/>
    <lineage>
        <taxon>Eukaryota</taxon>
        <taxon>Fungi</taxon>
        <taxon>Dikarya</taxon>
        <taxon>Basidiomycota</taxon>
        <taxon>Agaricomycotina</taxon>
        <taxon>Agaricomycetes</taxon>
        <taxon>Russulales</taxon>
        <taxon>Lachnocladiaceae</taxon>
        <taxon>Vararia</taxon>
    </lineage>
</organism>
<sequence>MSSDAQVIDTNKLGEIAKFEVFDTTGEKVKFGSLFEDQKTVVIFIRHFFCGSCMQYVSALAKVRPEALNDVGVKIVLIGCGKWNLIQNYKAETGFANDVYANPDRTLYNALNMTYNLNLTPAGQRKASYVQLGMITNVVRSLKWAILKNPTNLTKGGPAAQNGGDFVLGPGQICHFAHIMQHTEDHVEVATLMEKAGVPYP</sequence>
<evidence type="ECO:0000313" key="1">
    <source>
        <dbReference type="EMBL" id="KAI0030974.1"/>
    </source>
</evidence>
<dbReference type="Proteomes" id="UP000814128">
    <property type="component" value="Unassembled WGS sequence"/>
</dbReference>
<evidence type="ECO:0000313" key="2">
    <source>
        <dbReference type="Proteomes" id="UP000814128"/>
    </source>
</evidence>
<accession>A0ACB8QGV1</accession>
<dbReference type="EMBL" id="MU273598">
    <property type="protein sequence ID" value="KAI0030974.1"/>
    <property type="molecule type" value="Genomic_DNA"/>
</dbReference>
<reference evidence="1" key="2">
    <citation type="journal article" date="2022" name="New Phytol.">
        <title>Evolutionary transition to the ectomycorrhizal habit in the genomes of a hyperdiverse lineage of mushroom-forming fungi.</title>
        <authorList>
            <person name="Looney B."/>
            <person name="Miyauchi S."/>
            <person name="Morin E."/>
            <person name="Drula E."/>
            <person name="Courty P.E."/>
            <person name="Kohler A."/>
            <person name="Kuo A."/>
            <person name="LaButti K."/>
            <person name="Pangilinan J."/>
            <person name="Lipzen A."/>
            <person name="Riley R."/>
            <person name="Andreopoulos W."/>
            <person name="He G."/>
            <person name="Johnson J."/>
            <person name="Nolan M."/>
            <person name="Tritt A."/>
            <person name="Barry K.W."/>
            <person name="Grigoriev I.V."/>
            <person name="Nagy L.G."/>
            <person name="Hibbett D."/>
            <person name="Henrissat B."/>
            <person name="Matheny P.B."/>
            <person name="Labbe J."/>
            <person name="Martin F.M."/>
        </authorList>
    </citation>
    <scope>NUCLEOTIDE SEQUENCE</scope>
    <source>
        <strain evidence="1">EC-137</strain>
    </source>
</reference>
<reference evidence="1" key="1">
    <citation type="submission" date="2021-02" db="EMBL/GenBank/DDBJ databases">
        <authorList>
            <consortium name="DOE Joint Genome Institute"/>
            <person name="Ahrendt S."/>
            <person name="Looney B.P."/>
            <person name="Miyauchi S."/>
            <person name="Morin E."/>
            <person name="Drula E."/>
            <person name="Courty P.E."/>
            <person name="Chicoki N."/>
            <person name="Fauchery L."/>
            <person name="Kohler A."/>
            <person name="Kuo A."/>
            <person name="Labutti K."/>
            <person name="Pangilinan J."/>
            <person name="Lipzen A."/>
            <person name="Riley R."/>
            <person name="Andreopoulos W."/>
            <person name="He G."/>
            <person name="Johnson J."/>
            <person name="Barry K.W."/>
            <person name="Grigoriev I.V."/>
            <person name="Nagy L."/>
            <person name="Hibbett D."/>
            <person name="Henrissat B."/>
            <person name="Matheny P.B."/>
            <person name="Labbe J."/>
            <person name="Martin F."/>
        </authorList>
    </citation>
    <scope>NUCLEOTIDE SEQUENCE</scope>
    <source>
        <strain evidence="1">EC-137</strain>
    </source>
</reference>